<sequence>MSKSHTQRQKVYRERKKAEGGSQLLEKESKRTKKYYTNVSKLSKREAAKRREKLRVKQEVYRASKKFDYANEIIRNTNIGNVLSEEPRPSTSGNDIQMAEVTSSDSTLVVKMTFQRKQKSTSEKKKKQKIDYFARVIKNLRRKNQSLRQAVSRMKQITKGKGPKTPTTPRSTAEKEMKEAGLESNQHETIRKKLVFGHCITNEMKQRIASGNRKGGEIIKRIIAGSILRKYRLTQNAARLVGVRVRSKQYINHSSTTQKSHKKIYTAVRELLEIEDNSRQLPGKADSIKNEKKERVQKFVLNDYLRNIFIKFKAEFPNQKISFATFCRARPKHVTLVNFAARVTCLCTKHQNFALRLNCLKRHGVSTNTSPDNFSKQQL</sequence>
<comment type="caution">
    <text evidence="2">The sequence shown here is derived from an EMBL/GenBank/DDBJ whole genome shotgun (WGS) entry which is preliminary data.</text>
</comment>
<evidence type="ECO:0000313" key="3">
    <source>
        <dbReference type="Proteomes" id="UP000828390"/>
    </source>
</evidence>
<proteinExistence type="predicted"/>
<accession>A0A9D4L1B4</accession>
<dbReference type="Proteomes" id="UP000828390">
    <property type="component" value="Unassembled WGS sequence"/>
</dbReference>
<evidence type="ECO:0000313" key="2">
    <source>
        <dbReference type="EMBL" id="KAH3849543.1"/>
    </source>
</evidence>
<reference evidence="2" key="2">
    <citation type="submission" date="2020-11" db="EMBL/GenBank/DDBJ databases">
        <authorList>
            <person name="McCartney M.A."/>
            <person name="Auch B."/>
            <person name="Kono T."/>
            <person name="Mallez S."/>
            <person name="Becker A."/>
            <person name="Gohl D.M."/>
            <person name="Silverstein K.A.T."/>
            <person name="Koren S."/>
            <person name="Bechman K.B."/>
            <person name="Herman A."/>
            <person name="Abrahante J.E."/>
            <person name="Garbe J."/>
        </authorList>
    </citation>
    <scope>NUCLEOTIDE SEQUENCE</scope>
    <source>
        <strain evidence="2">Duluth1</strain>
        <tissue evidence="2">Whole animal</tissue>
    </source>
</reference>
<feature type="compositionally biased region" description="Basic and acidic residues" evidence="1">
    <location>
        <begin position="172"/>
        <end position="185"/>
    </location>
</feature>
<feature type="region of interest" description="Disordered" evidence="1">
    <location>
        <begin position="145"/>
        <end position="185"/>
    </location>
</feature>
<name>A0A9D4L1B4_DREPO</name>
<keyword evidence="3" id="KW-1185">Reference proteome</keyword>
<organism evidence="2 3">
    <name type="scientific">Dreissena polymorpha</name>
    <name type="common">Zebra mussel</name>
    <name type="synonym">Mytilus polymorpha</name>
    <dbReference type="NCBI Taxonomy" id="45954"/>
    <lineage>
        <taxon>Eukaryota</taxon>
        <taxon>Metazoa</taxon>
        <taxon>Spiralia</taxon>
        <taxon>Lophotrochozoa</taxon>
        <taxon>Mollusca</taxon>
        <taxon>Bivalvia</taxon>
        <taxon>Autobranchia</taxon>
        <taxon>Heteroconchia</taxon>
        <taxon>Euheterodonta</taxon>
        <taxon>Imparidentia</taxon>
        <taxon>Neoheterodontei</taxon>
        <taxon>Myida</taxon>
        <taxon>Dreissenoidea</taxon>
        <taxon>Dreissenidae</taxon>
        <taxon>Dreissena</taxon>
    </lineage>
</organism>
<feature type="region of interest" description="Disordered" evidence="1">
    <location>
        <begin position="1"/>
        <end position="32"/>
    </location>
</feature>
<reference evidence="2" key="1">
    <citation type="journal article" date="2019" name="bioRxiv">
        <title>The Genome of the Zebra Mussel, Dreissena polymorpha: A Resource for Invasive Species Research.</title>
        <authorList>
            <person name="McCartney M.A."/>
            <person name="Auch B."/>
            <person name="Kono T."/>
            <person name="Mallez S."/>
            <person name="Zhang Y."/>
            <person name="Obille A."/>
            <person name="Becker A."/>
            <person name="Abrahante J.E."/>
            <person name="Garbe J."/>
            <person name="Badalamenti J.P."/>
            <person name="Herman A."/>
            <person name="Mangelson H."/>
            <person name="Liachko I."/>
            <person name="Sullivan S."/>
            <person name="Sone E.D."/>
            <person name="Koren S."/>
            <person name="Silverstein K.A.T."/>
            <person name="Beckman K.B."/>
            <person name="Gohl D.M."/>
        </authorList>
    </citation>
    <scope>NUCLEOTIDE SEQUENCE</scope>
    <source>
        <strain evidence="2">Duluth1</strain>
        <tissue evidence="2">Whole animal</tissue>
    </source>
</reference>
<evidence type="ECO:0000256" key="1">
    <source>
        <dbReference type="SAM" id="MobiDB-lite"/>
    </source>
</evidence>
<feature type="compositionally biased region" description="Basic residues" evidence="1">
    <location>
        <begin position="1"/>
        <end position="15"/>
    </location>
</feature>
<protein>
    <submittedName>
        <fullName evidence="2">Uncharacterized protein</fullName>
    </submittedName>
</protein>
<gene>
    <name evidence="2" type="ORF">DPMN_091946</name>
</gene>
<dbReference type="EMBL" id="JAIWYP010000003">
    <property type="protein sequence ID" value="KAH3849543.1"/>
    <property type="molecule type" value="Genomic_DNA"/>
</dbReference>
<dbReference type="AlphaFoldDB" id="A0A9D4L1B4"/>